<protein>
    <submittedName>
        <fullName evidence="3">AbrB/MazE/SpoVT family DNA-binding domain-containing protein</fullName>
    </submittedName>
</protein>
<evidence type="ECO:0000313" key="3">
    <source>
        <dbReference type="EMBL" id="THE65361.1"/>
    </source>
</evidence>
<dbReference type="CDD" id="cd16320">
    <property type="entry name" value="MraZ_N"/>
    <property type="match status" value="1"/>
</dbReference>
<dbReference type="InterPro" id="IPR035642">
    <property type="entry name" value="MraZ_N"/>
</dbReference>
<dbReference type="InterPro" id="IPR007159">
    <property type="entry name" value="SpoVT-AbrB_dom"/>
</dbReference>
<dbReference type="OrthoDB" id="87832at2157"/>
<dbReference type="SMART" id="SM00966">
    <property type="entry name" value="SpoVT_AbrB"/>
    <property type="match status" value="1"/>
</dbReference>
<dbReference type="PROSITE" id="PS51740">
    <property type="entry name" value="SPOVT_ABRB"/>
    <property type="match status" value="1"/>
</dbReference>
<dbReference type="Pfam" id="PF04014">
    <property type="entry name" value="MazE_antitoxin"/>
    <property type="match status" value="1"/>
</dbReference>
<comment type="caution">
    <text evidence="3">The sequence shown here is derived from an EMBL/GenBank/DDBJ whole genome shotgun (WGS) entry which is preliminary data.</text>
</comment>
<sequence length="91" mass="10156">MNIDGENRQIDDKGRITIPKQLRERLNLEPGEQVRIGVEDGTIVVRPRVSRSTFIESMEGCITDESKATDAPSVSPDDLKSDWTSDLPNES</sequence>
<feature type="region of interest" description="Disordered" evidence="1">
    <location>
        <begin position="61"/>
        <end position="91"/>
    </location>
</feature>
<accession>A0A4S3TMB1</accession>
<name>A0A4S3TMB1_9EURY</name>
<keyword evidence="4" id="KW-1185">Reference proteome</keyword>
<feature type="domain" description="SpoVT-AbrB" evidence="2">
    <location>
        <begin position="5"/>
        <end position="50"/>
    </location>
</feature>
<keyword evidence="3" id="KW-0238">DNA-binding</keyword>
<proteinExistence type="predicted"/>
<evidence type="ECO:0000256" key="1">
    <source>
        <dbReference type="SAM" id="MobiDB-lite"/>
    </source>
</evidence>
<evidence type="ECO:0000259" key="2">
    <source>
        <dbReference type="PROSITE" id="PS51740"/>
    </source>
</evidence>
<dbReference type="GO" id="GO:0003677">
    <property type="term" value="F:DNA binding"/>
    <property type="evidence" value="ECO:0007669"/>
    <property type="project" value="UniProtKB-KW"/>
</dbReference>
<dbReference type="InterPro" id="IPR037914">
    <property type="entry name" value="SpoVT-AbrB_sf"/>
</dbReference>
<dbReference type="SUPFAM" id="SSF89447">
    <property type="entry name" value="AbrB/MazE/MraZ-like"/>
    <property type="match status" value="1"/>
</dbReference>
<dbReference type="EMBL" id="RBZW01000021">
    <property type="protein sequence ID" value="THE65361.1"/>
    <property type="molecule type" value="Genomic_DNA"/>
</dbReference>
<gene>
    <name evidence="3" type="ORF">D8Y22_09260</name>
</gene>
<dbReference type="Gene3D" id="2.10.260.10">
    <property type="match status" value="1"/>
</dbReference>
<organism evidence="3 4">
    <name type="scientific">Salinadaptatus halalkaliphilus</name>
    <dbReference type="NCBI Taxonomy" id="2419781"/>
    <lineage>
        <taxon>Archaea</taxon>
        <taxon>Methanobacteriati</taxon>
        <taxon>Methanobacteriota</taxon>
        <taxon>Stenosarchaea group</taxon>
        <taxon>Halobacteria</taxon>
        <taxon>Halobacteriales</taxon>
        <taxon>Natrialbaceae</taxon>
        <taxon>Salinadaptatus</taxon>
    </lineage>
</organism>
<reference evidence="3 4" key="1">
    <citation type="submission" date="2018-10" db="EMBL/GenBank/DDBJ databases">
        <title>Natronolimnobius sp. XQ-INN 246 isolated from Inner Mongolia Autonomous Region of China.</title>
        <authorList>
            <person name="Xue Q."/>
        </authorList>
    </citation>
    <scope>NUCLEOTIDE SEQUENCE [LARGE SCALE GENOMIC DNA]</scope>
    <source>
        <strain evidence="3 4">XQ-INN 246</strain>
    </source>
</reference>
<dbReference type="RefSeq" id="WP_141464405.1">
    <property type="nucleotide sequence ID" value="NZ_RBZW01000021.1"/>
</dbReference>
<evidence type="ECO:0000313" key="4">
    <source>
        <dbReference type="Proteomes" id="UP000318864"/>
    </source>
</evidence>
<dbReference type="AlphaFoldDB" id="A0A4S3TMB1"/>
<dbReference type="Proteomes" id="UP000318864">
    <property type="component" value="Unassembled WGS sequence"/>
</dbReference>
<dbReference type="NCBIfam" id="TIGR01439">
    <property type="entry name" value="lp_hng_hel_AbrB"/>
    <property type="match status" value="1"/>
</dbReference>